<dbReference type="InterPro" id="IPR011611">
    <property type="entry name" value="PfkB_dom"/>
</dbReference>
<accession>A0A250LL62</accession>
<gene>
    <name evidence="16" type="primary">rbsK</name>
    <name evidence="14" type="synonym">deoK</name>
    <name evidence="16" type="ORF">BCCH1_71630</name>
</gene>
<reference evidence="16" key="1">
    <citation type="journal article" date="2016" name="Biosci. Biotechnol. Biochem.">
        <title>Bioconversion of AHX to AOH by resting cells of Burkholderia contaminans CH-1.</title>
        <authorList>
            <person name="Choi J.H."/>
            <person name="Kikuchi A."/>
            <person name="Pumkaeo P."/>
            <person name="Hirai H."/>
            <person name="Tokuyama S."/>
            <person name="Kawagishi H."/>
        </authorList>
    </citation>
    <scope>NUCLEOTIDE SEQUENCE</scope>
    <source>
        <strain evidence="16">CH-1</strain>
    </source>
</reference>
<evidence type="ECO:0000256" key="12">
    <source>
        <dbReference type="ARBA" id="ARBA00071515"/>
    </source>
</evidence>
<keyword evidence="1 14" id="KW-0963">Cytoplasm</keyword>
<feature type="binding site" evidence="14">
    <location>
        <position position="312"/>
    </location>
    <ligand>
        <name>K(+)</name>
        <dbReference type="ChEBI" id="CHEBI:29103"/>
    </ligand>
</feature>
<feature type="binding site" evidence="14">
    <location>
        <begin position="247"/>
        <end position="252"/>
    </location>
    <ligand>
        <name>ATP</name>
        <dbReference type="ChEBI" id="CHEBI:30616"/>
    </ligand>
</feature>
<comment type="caution">
    <text evidence="14">Lacks conserved residue(s) required for the propagation of feature annotation.</text>
</comment>
<evidence type="ECO:0000256" key="6">
    <source>
        <dbReference type="ARBA" id="ARBA00022840"/>
    </source>
</evidence>
<reference evidence="16" key="2">
    <citation type="journal article" date="2017" name="Genome Announc.">
        <title>High-Quality Draft Genome Sequence of Burkholderia contaminans CH-1, a Gram-Negative Bacterium That Metabolizes 2-Azahypoxanthine, a Plant Growth-Regulating Compound.</title>
        <authorList>
            <person name="Choi J.-H."/>
            <person name="Sugiura H."/>
            <person name="Moriuchi R."/>
            <person name="Kawagishi H."/>
            <person name="Dohra H."/>
        </authorList>
    </citation>
    <scope>NUCLEOTIDE SEQUENCE</scope>
    <source>
        <strain evidence="16">CH-1</strain>
    </source>
</reference>
<evidence type="ECO:0000256" key="1">
    <source>
        <dbReference type="ARBA" id="ARBA00022490"/>
    </source>
</evidence>
<evidence type="ECO:0000256" key="13">
    <source>
        <dbReference type="ARBA" id="ARBA00081655"/>
    </source>
</evidence>
<keyword evidence="9 14" id="KW-0119">Carbohydrate metabolism</keyword>
<evidence type="ECO:0000256" key="11">
    <source>
        <dbReference type="ARBA" id="ARBA00066926"/>
    </source>
</evidence>
<feature type="binding site" evidence="14">
    <location>
        <position position="309"/>
    </location>
    <ligand>
        <name>K(+)</name>
        <dbReference type="ChEBI" id="CHEBI:29103"/>
    </ligand>
</feature>
<feature type="binding site" evidence="14">
    <location>
        <position position="273"/>
    </location>
    <ligand>
        <name>K(+)</name>
        <dbReference type="ChEBI" id="CHEBI:29103"/>
    </ligand>
</feature>
<dbReference type="NCBIfam" id="TIGR02152">
    <property type="entry name" value="D_ribokin_bact"/>
    <property type="match status" value="1"/>
</dbReference>
<organism evidence="16">
    <name type="scientific">Burkholderia contaminans</name>
    <dbReference type="NCBI Taxonomy" id="488447"/>
    <lineage>
        <taxon>Bacteria</taxon>
        <taxon>Pseudomonadati</taxon>
        <taxon>Pseudomonadota</taxon>
        <taxon>Betaproteobacteria</taxon>
        <taxon>Burkholderiales</taxon>
        <taxon>Burkholderiaceae</taxon>
        <taxon>Burkholderia</taxon>
        <taxon>Burkholderia cepacia complex</taxon>
    </lineage>
</organism>
<feature type="binding site" evidence="14">
    <location>
        <position position="275"/>
    </location>
    <ligand>
        <name>K(+)</name>
        <dbReference type="ChEBI" id="CHEBI:29103"/>
    </ligand>
</feature>
<dbReference type="GO" id="GO:0004747">
    <property type="term" value="F:ribokinase activity"/>
    <property type="evidence" value="ECO:0007669"/>
    <property type="project" value="UniProtKB-UniRule"/>
</dbReference>
<feature type="domain" description="Carbohydrate kinase PfkB" evidence="15">
    <location>
        <begin position="27"/>
        <end position="318"/>
    </location>
</feature>
<keyword evidence="2 14" id="KW-0808">Transferase</keyword>
<feature type="active site" description="Proton acceptor" evidence="14">
    <location>
        <position position="279"/>
    </location>
</feature>
<feature type="binding site" evidence="14">
    <location>
        <position position="314"/>
    </location>
    <ligand>
        <name>K(+)</name>
        <dbReference type="ChEBI" id="CHEBI:29103"/>
    </ligand>
</feature>
<dbReference type="AlphaFoldDB" id="A0A250LL62"/>
<evidence type="ECO:0000256" key="5">
    <source>
        <dbReference type="ARBA" id="ARBA00022777"/>
    </source>
</evidence>
<dbReference type="HAMAP" id="MF_01987">
    <property type="entry name" value="Ribokinase"/>
    <property type="match status" value="1"/>
</dbReference>
<comment type="similarity">
    <text evidence="14">Belongs to the carbohydrate kinase PfkB family. Deoxyribokinase subfamily.</text>
</comment>
<evidence type="ECO:0000256" key="2">
    <source>
        <dbReference type="ARBA" id="ARBA00022679"/>
    </source>
</evidence>
<keyword evidence="3 14" id="KW-0479">Metal-binding</keyword>
<dbReference type="InterPro" id="IPR011877">
    <property type="entry name" value="Ribokinase"/>
</dbReference>
<evidence type="ECO:0000256" key="8">
    <source>
        <dbReference type="ARBA" id="ARBA00022958"/>
    </source>
</evidence>
<dbReference type="InterPro" id="IPR002139">
    <property type="entry name" value="Ribo/fructo_kinase"/>
</dbReference>
<comment type="cofactor">
    <cofactor evidence="14">
        <name>Mg(2+)</name>
        <dbReference type="ChEBI" id="CHEBI:18420"/>
    </cofactor>
</comment>
<dbReference type="UniPathway" id="UPA00916">
    <property type="reaction ID" value="UER00889"/>
</dbReference>
<dbReference type="GO" id="GO:0046872">
    <property type="term" value="F:metal ion binding"/>
    <property type="evidence" value="ECO:0007669"/>
    <property type="project" value="UniProtKB-KW"/>
</dbReference>
<comment type="subcellular location">
    <subcellularLocation>
        <location evidence="14">Cytoplasm</location>
    </subcellularLocation>
</comment>
<evidence type="ECO:0000256" key="3">
    <source>
        <dbReference type="ARBA" id="ARBA00022723"/>
    </source>
</evidence>
<comment type="function">
    <text evidence="14">Catalyzes the ATP-dependent phosphorylation of 2-deoxy-D-ribose to 2-deoxy-D-ribose 5-phosphate (dRib-5P), allowing the use of deoxyribose as the sole carbon source.</text>
</comment>
<keyword evidence="4 14" id="KW-0547">Nucleotide-binding</keyword>
<keyword evidence="8 14" id="KW-0630">Potassium</keyword>
<dbReference type="GO" id="GO:0005524">
    <property type="term" value="F:ATP binding"/>
    <property type="evidence" value="ECO:0007669"/>
    <property type="project" value="UniProtKB-UniRule"/>
</dbReference>
<dbReference type="GO" id="GO:0005829">
    <property type="term" value="C:cytosol"/>
    <property type="evidence" value="ECO:0007669"/>
    <property type="project" value="TreeGrafter"/>
</dbReference>
<keyword evidence="5 14" id="KW-0418">Kinase</keyword>
<comment type="catalytic activity">
    <reaction evidence="10">
        <text>2-deoxy-D-ribose + ATP = 2-deoxy-D-ribose 5-phosphate + ADP + H(+)</text>
        <dbReference type="Rhea" id="RHEA:30871"/>
        <dbReference type="ChEBI" id="CHEBI:15378"/>
        <dbReference type="ChEBI" id="CHEBI:30616"/>
        <dbReference type="ChEBI" id="CHEBI:62877"/>
        <dbReference type="ChEBI" id="CHEBI:90761"/>
        <dbReference type="ChEBI" id="CHEBI:456216"/>
        <dbReference type="EC" id="2.7.1.229"/>
    </reaction>
    <physiologicalReaction direction="left-to-right" evidence="10">
        <dbReference type="Rhea" id="RHEA:30872"/>
    </physiologicalReaction>
</comment>
<feature type="binding site" evidence="14">
    <location>
        <position position="211"/>
    </location>
    <ligand>
        <name>ATP</name>
        <dbReference type="ChEBI" id="CHEBI:30616"/>
    </ligand>
</feature>
<dbReference type="CDD" id="cd01174">
    <property type="entry name" value="ribokinase"/>
    <property type="match status" value="1"/>
</dbReference>
<evidence type="ECO:0000256" key="4">
    <source>
        <dbReference type="ARBA" id="ARBA00022741"/>
    </source>
</evidence>
<feature type="site" description="Important for substrate specificity" evidence="14">
    <location>
        <position position="37"/>
    </location>
</feature>
<dbReference type="PANTHER" id="PTHR10584">
    <property type="entry name" value="SUGAR KINASE"/>
    <property type="match status" value="1"/>
</dbReference>
<name>A0A250LL62_9BURK</name>
<feature type="binding site" evidence="14">
    <location>
        <begin position="65"/>
        <end position="69"/>
    </location>
    <ligand>
        <name>substrate</name>
    </ligand>
</feature>
<dbReference type="FunFam" id="3.40.1190.20:FF:000010">
    <property type="entry name" value="Ribokinase"/>
    <property type="match status" value="1"/>
</dbReference>
<feature type="binding site" evidence="14">
    <location>
        <begin position="37"/>
        <end position="39"/>
    </location>
    <ligand>
        <name>substrate</name>
    </ligand>
</feature>
<feature type="binding site" evidence="14">
    <location>
        <position position="318"/>
    </location>
    <ligand>
        <name>K(+)</name>
        <dbReference type="ChEBI" id="CHEBI:29103"/>
    </ligand>
</feature>
<dbReference type="Pfam" id="PF00294">
    <property type="entry name" value="PfkB"/>
    <property type="match status" value="1"/>
</dbReference>
<dbReference type="EMBL" id="AP018359">
    <property type="protein sequence ID" value="BBA44659.1"/>
    <property type="molecule type" value="Genomic_DNA"/>
</dbReference>
<dbReference type="InterPro" id="IPR029056">
    <property type="entry name" value="Ribokinase-like"/>
</dbReference>
<keyword evidence="6 14" id="KW-0067">ATP-binding</keyword>
<evidence type="ECO:0000256" key="10">
    <source>
        <dbReference type="ARBA" id="ARBA00051363"/>
    </source>
</evidence>
<comment type="subunit">
    <text evidence="14">Homodimer.</text>
</comment>
<feature type="binding site" evidence="14">
    <location>
        <position position="279"/>
    </location>
    <ligand>
        <name>substrate</name>
    </ligand>
</feature>
<dbReference type="Gene3D" id="3.40.1190.20">
    <property type="match status" value="1"/>
</dbReference>
<evidence type="ECO:0000256" key="9">
    <source>
        <dbReference type="ARBA" id="ARBA00023277"/>
    </source>
</evidence>
<evidence type="ECO:0000313" key="16">
    <source>
        <dbReference type="EMBL" id="BBA44659.1"/>
    </source>
</evidence>
<protein>
    <recommendedName>
        <fullName evidence="12 14">Deoxyribokinase</fullName>
        <shortName evidence="14">dRK</shortName>
        <ecNumber evidence="11 14">2.7.1.229</ecNumber>
    </recommendedName>
    <alternativeName>
        <fullName evidence="13 14">ATP:2-deoxy-D-ribose 5-phosphotransferase</fullName>
    </alternativeName>
</protein>
<evidence type="ECO:0000256" key="14">
    <source>
        <dbReference type="HAMAP-Rule" id="MF_01987"/>
    </source>
</evidence>
<proteinExistence type="inferred from homology"/>
<dbReference type="PRINTS" id="PR00990">
    <property type="entry name" value="RIBOKINASE"/>
</dbReference>
<evidence type="ECO:0000259" key="15">
    <source>
        <dbReference type="Pfam" id="PF00294"/>
    </source>
</evidence>
<dbReference type="PANTHER" id="PTHR10584:SF166">
    <property type="entry name" value="RIBOKINASE"/>
    <property type="match status" value="1"/>
</dbReference>
<evidence type="ECO:0000256" key="7">
    <source>
        <dbReference type="ARBA" id="ARBA00022842"/>
    </source>
</evidence>
<dbReference type="GO" id="GO:0019303">
    <property type="term" value="P:D-ribose catabolic process"/>
    <property type="evidence" value="ECO:0007669"/>
    <property type="project" value="UniProtKB-UniPathway"/>
</dbReference>
<sequence length="334" mass="35510">MLFYYHHSHAAAVHPSGAPHTKEETQMETIAVIGSNMVDLVTYVARMPARGETLEAPNFELGCGGKGANQAVAAARLGARVVMVTKVGDDVFADNTIRNFEREGIDTTHVRKVAGVPSGVAPIFVEPDSSNSILIVKGANRHLTPDDIDAAAPQLAECALIVLQLEIELDTVYHAIAFGARHGIPVLLNPAPAVADLDFERIRTVEFFVPNETELAIVSGMPVDSRESATRAAEALVARGLKHVLVTLGSNGSLLVSRDGVRHVPGVPVDARDTTGAGDAYIGCFARCYAASRDALDAMRYASAYAAHSVTGLGTQKSYADTATFERFLRDAGF</sequence>
<feature type="binding site" evidence="14">
    <location>
        <position position="166"/>
    </location>
    <ligand>
        <name>substrate</name>
    </ligand>
</feature>
<dbReference type="EC" id="2.7.1.229" evidence="11 14"/>
<keyword evidence="7 14" id="KW-0460">Magnesium</keyword>
<dbReference type="SUPFAM" id="SSF53613">
    <property type="entry name" value="Ribokinase-like"/>
    <property type="match status" value="1"/>
</dbReference>
<feature type="binding site" evidence="14">
    <location>
        <begin position="278"/>
        <end position="279"/>
    </location>
    <ligand>
        <name>ATP</name>
        <dbReference type="ChEBI" id="CHEBI:30616"/>
    </ligand>
</feature>